<evidence type="ECO:0000313" key="3">
    <source>
        <dbReference type="Proteomes" id="UP000248917"/>
    </source>
</evidence>
<sequence>MTRKTILYIAASVDGYIAKPGDRLDFLDAVAREGEDYGYSAFYDQVDTVIVGKRTYDWVLAQMGDFPHQGKETYVLTRQNLDSIGTVQFYSGELSDLVSSLKSKAGKHIFIDGGAQTAHRFLKNELLDEVIISFIPVLLGVGIRLFQEGFPEQQLELLSSKSYPSGLVQVHYRVIRRKIN</sequence>
<dbReference type="GO" id="GO:0009231">
    <property type="term" value="P:riboflavin biosynthetic process"/>
    <property type="evidence" value="ECO:0007669"/>
    <property type="project" value="InterPro"/>
</dbReference>
<name>A0A326RVI5_9BACT</name>
<dbReference type="Proteomes" id="UP000248917">
    <property type="component" value="Unassembled WGS sequence"/>
</dbReference>
<evidence type="ECO:0000313" key="2">
    <source>
        <dbReference type="EMBL" id="PZV86266.1"/>
    </source>
</evidence>
<comment type="caution">
    <text evidence="2">The sequence shown here is derived from an EMBL/GenBank/DDBJ whole genome shotgun (WGS) entry which is preliminary data.</text>
</comment>
<dbReference type="AlphaFoldDB" id="A0A326RVI5"/>
<evidence type="ECO:0000259" key="1">
    <source>
        <dbReference type="Pfam" id="PF01872"/>
    </source>
</evidence>
<dbReference type="RefSeq" id="WP_111391421.1">
    <property type="nucleotide sequence ID" value="NZ_JBKBOX010000001.1"/>
</dbReference>
<dbReference type="InterPro" id="IPR002734">
    <property type="entry name" value="RibDG_C"/>
</dbReference>
<keyword evidence="3" id="KW-1185">Reference proteome</keyword>
<dbReference type="OrthoDB" id="195113at2"/>
<dbReference type="SUPFAM" id="SSF53597">
    <property type="entry name" value="Dihydrofolate reductase-like"/>
    <property type="match status" value="1"/>
</dbReference>
<gene>
    <name evidence="2" type="ORF">CLV31_102162</name>
</gene>
<dbReference type="Gene3D" id="3.40.430.10">
    <property type="entry name" value="Dihydrofolate Reductase, subunit A"/>
    <property type="match status" value="1"/>
</dbReference>
<protein>
    <submittedName>
        <fullName evidence="2">Dihydrofolate reductase</fullName>
    </submittedName>
</protein>
<feature type="domain" description="Bacterial bifunctional deaminase-reductase C-terminal" evidence="1">
    <location>
        <begin position="71"/>
        <end position="168"/>
    </location>
</feature>
<dbReference type="InterPro" id="IPR024072">
    <property type="entry name" value="DHFR-like_dom_sf"/>
</dbReference>
<dbReference type="InterPro" id="IPR050765">
    <property type="entry name" value="Riboflavin_Biosynth_HTPR"/>
</dbReference>
<organism evidence="2 3">
    <name type="scientific">Algoriphagus aquaeductus</name>
    <dbReference type="NCBI Taxonomy" id="475299"/>
    <lineage>
        <taxon>Bacteria</taxon>
        <taxon>Pseudomonadati</taxon>
        <taxon>Bacteroidota</taxon>
        <taxon>Cytophagia</taxon>
        <taxon>Cytophagales</taxon>
        <taxon>Cyclobacteriaceae</taxon>
        <taxon>Algoriphagus</taxon>
    </lineage>
</organism>
<reference evidence="2 3" key="1">
    <citation type="submission" date="2018-06" db="EMBL/GenBank/DDBJ databases">
        <title>Genomic Encyclopedia of Archaeal and Bacterial Type Strains, Phase II (KMG-II): from individual species to whole genera.</title>
        <authorList>
            <person name="Goeker M."/>
        </authorList>
    </citation>
    <scope>NUCLEOTIDE SEQUENCE [LARGE SCALE GENOMIC DNA]</scope>
    <source>
        <strain evidence="2 3">T4</strain>
    </source>
</reference>
<dbReference type="GO" id="GO:0008703">
    <property type="term" value="F:5-amino-6-(5-phosphoribosylamino)uracil reductase activity"/>
    <property type="evidence" value="ECO:0007669"/>
    <property type="project" value="InterPro"/>
</dbReference>
<dbReference type="PANTHER" id="PTHR38011:SF11">
    <property type="entry name" value="2,5-DIAMINO-6-RIBOSYLAMINO-4(3H)-PYRIMIDINONE 5'-PHOSPHATE REDUCTASE"/>
    <property type="match status" value="1"/>
</dbReference>
<dbReference type="Pfam" id="PF01872">
    <property type="entry name" value="RibD_C"/>
    <property type="match status" value="1"/>
</dbReference>
<proteinExistence type="predicted"/>
<accession>A0A326RVI5</accession>
<dbReference type="PANTHER" id="PTHR38011">
    <property type="entry name" value="DIHYDROFOLATE REDUCTASE FAMILY PROTEIN (AFU_ORTHOLOGUE AFUA_8G06820)"/>
    <property type="match status" value="1"/>
</dbReference>
<dbReference type="EMBL" id="QKTX01000002">
    <property type="protein sequence ID" value="PZV86266.1"/>
    <property type="molecule type" value="Genomic_DNA"/>
</dbReference>